<evidence type="ECO:0000256" key="1">
    <source>
        <dbReference type="SAM" id="MobiDB-lite"/>
    </source>
</evidence>
<feature type="compositionally biased region" description="Polar residues" evidence="1">
    <location>
        <begin position="1"/>
        <end position="12"/>
    </location>
</feature>
<comment type="caution">
    <text evidence="2">The sequence shown here is derived from an EMBL/GenBank/DDBJ whole genome shotgun (WGS) entry which is preliminary data.</text>
</comment>
<proteinExistence type="predicted"/>
<feature type="region of interest" description="Disordered" evidence="1">
    <location>
        <begin position="1"/>
        <end position="34"/>
    </location>
</feature>
<name>A0ABN9UGE9_9DINO</name>
<feature type="compositionally biased region" description="Basic and acidic residues" evidence="1">
    <location>
        <begin position="13"/>
        <end position="23"/>
    </location>
</feature>
<evidence type="ECO:0000313" key="2">
    <source>
        <dbReference type="EMBL" id="CAK0857875.1"/>
    </source>
</evidence>
<sequence>MSNDKGSNNGQRSDGRNHQKDSAGRFGMGTSNLRPTHVLAKINRDSFLRTRASMNITTACYVYEPWHSSNPMKNCLHHYLHIVAQAIARLVRLQHAGPRILTSNPISMHVQ</sequence>
<dbReference type="EMBL" id="CAUYUJ010015765">
    <property type="protein sequence ID" value="CAK0857875.1"/>
    <property type="molecule type" value="Genomic_DNA"/>
</dbReference>
<keyword evidence="3" id="KW-1185">Reference proteome</keyword>
<reference evidence="2" key="1">
    <citation type="submission" date="2023-10" db="EMBL/GenBank/DDBJ databases">
        <authorList>
            <person name="Chen Y."/>
            <person name="Shah S."/>
            <person name="Dougan E. K."/>
            <person name="Thang M."/>
            <person name="Chan C."/>
        </authorList>
    </citation>
    <scope>NUCLEOTIDE SEQUENCE [LARGE SCALE GENOMIC DNA]</scope>
</reference>
<organism evidence="2 3">
    <name type="scientific">Prorocentrum cordatum</name>
    <dbReference type="NCBI Taxonomy" id="2364126"/>
    <lineage>
        <taxon>Eukaryota</taxon>
        <taxon>Sar</taxon>
        <taxon>Alveolata</taxon>
        <taxon>Dinophyceae</taxon>
        <taxon>Prorocentrales</taxon>
        <taxon>Prorocentraceae</taxon>
        <taxon>Prorocentrum</taxon>
    </lineage>
</organism>
<evidence type="ECO:0000313" key="3">
    <source>
        <dbReference type="Proteomes" id="UP001189429"/>
    </source>
</evidence>
<accession>A0ABN9UGE9</accession>
<protein>
    <submittedName>
        <fullName evidence="2">Uncharacterized protein</fullName>
    </submittedName>
</protein>
<gene>
    <name evidence="2" type="ORF">PCOR1329_LOCUS47831</name>
</gene>
<dbReference type="Proteomes" id="UP001189429">
    <property type="component" value="Unassembled WGS sequence"/>
</dbReference>